<evidence type="ECO:0000313" key="2">
    <source>
        <dbReference type="Proteomes" id="UP000499080"/>
    </source>
</evidence>
<dbReference type="AlphaFoldDB" id="A0A4Y2MDL4"/>
<protein>
    <submittedName>
        <fullName evidence="1">Uncharacterized protein</fullName>
    </submittedName>
</protein>
<keyword evidence="2" id="KW-1185">Reference proteome</keyword>
<dbReference type="EMBL" id="BGPR01007142">
    <property type="protein sequence ID" value="GBN24584.1"/>
    <property type="molecule type" value="Genomic_DNA"/>
</dbReference>
<comment type="caution">
    <text evidence="1">The sequence shown here is derived from an EMBL/GenBank/DDBJ whole genome shotgun (WGS) entry which is preliminary data.</text>
</comment>
<accession>A0A4Y2MDL4</accession>
<evidence type="ECO:0000313" key="1">
    <source>
        <dbReference type="EMBL" id="GBN24584.1"/>
    </source>
</evidence>
<reference evidence="1 2" key="1">
    <citation type="journal article" date="2019" name="Sci. Rep.">
        <title>Orb-weaving spider Araneus ventricosus genome elucidates the spidroin gene catalogue.</title>
        <authorList>
            <person name="Kono N."/>
            <person name="Nakamura H."/>
            <person name="Ohtoshi R."/>
            <person name="Moran D.A.P."/>
            <person name="Shinohara A."/>
            <person name="Yoshida Y."/>
            <person name="Fujiwara M."/>
            <person name="Mori M."/>
            <person name="Tomita M."/>
            <person name="Arakawa K."/>
        </authorList>
    </citation>
    <scope>NUCLEOTIDE SEQUENCE [LARGE SCALE GENOMIC DNA]</scope>
</reference>
<organism evidence="1 2">
    <name type="scientific">Araneus ventricosus</name>
    <name type="common">Orbweaver spider</name>
    <name type="synonym">Epeira ventricosa</name>
    <dbReference type="NCBI Taxonomy" id="182803"/>
    <lineage>
        <taxon>Eukaryota</taxon>
        <taxon>Metazoa</taxon>
        <taxon>Ecdysozoa</taxon>
        <taxon>Arthropoda</taxon>
        <taxon>Chelicerata</taxon>
        <taxon>Arachnida</taxon>
        <taxon>Araneae</taxon>
        <taxon>Araneomorphae</taxon>
        <taxon>Entelegynae</taxon>
        <taxon>Araneoidea</taxon>
        <taxon>Araneidae</taxon>
        <taxon>Araneus</taxon>
    </lineage>
</organism>
<sequence length="131" mass="14140">MFTAAGAGCSSVGREGWLRWWHQVIPVTGSNCIYVHPRNGIVFTGQDVTQFGRGARLKSQISKVYTSKTSTHVPTGKIHSISLEEEAAPRYLSLQSSVTVFKELLSSQNGIAILQAGCQLSSEVPAEGAYL</sequence>
<dbReference type="Proteomes" id="UP000499080">
    <property type="component" value="Unassembled WGS sequence"/>
</dbReference>
<proteinExistence type="predicted"/>
<name>A0A4Y2MDL4_ARAVE</name>
<gene>
    <name evidence="1" type="ORF">AVEN_74968_1</name>
</gene>